<accession>A0A9W8DSE9</accession>
<feature type="compositionally biased region" description="Low complexity" evidence="9">
    <location>
        <begin position="457"/>
        <end position="484"/>
    </location>
</feature>
<dbReference type="InterPro" id="IPR012337">
    <property type="entry name" value="RNaseH-like_sf"/>
</dbReference>
<dbReference type="GO" id="GO:0006397">
    <property type="term" value="P:mRNA processing"/>
    <property type="evidence" value="ECO:0007669"/>
    <property type="project" value="UniProtKB-KW"/>
</dbReference>
<comment type="subcellular location">
    <subcellularLocation>
        <location evidence="1">Cytoplasm</location>
    </subcellularLocation>
</comment>
<keyword evidence="12" id="KW-1185">Reference proteome</keyword>
<reference evidence="11" key="1">
    <citation type="submission" date="2022-07" db="EMBL/GenBank/DDBJ databases">
        <title>Phylogenomic reconstructions and comparative analyses of Kickxellomycotina fungi.</title>
        <authorList>
            <person name="Reynolds N.K."/>
            <person name="Stajich J.E."/>
            <person name="Barry K."/>
            <person name="Grigoriev I.V."/>
            <person name="Crous P."/>
            <person name="Smith M.E."/>
        </authorList>
    </citation>
    <scope>NUCLEOTIDE SEQUENCE</scope>
    <source>
        <strain evidence="11">RSA 861</strain>
    </source>
</reference>
<evidence type="ECO:0000256" key="8">
    <source>
        <dbReference type="ARBA" id="ARBA00022839"/>
    </source>
</evidence>
<evidence type="ECO:0000259" key="10">
    <source>
        <dbReference type="PROSITE" id="PS50235"/>
    </source>
</evidence>
<keyword evidence="4" id="KW-0507">mRNA processing</keyword>
<dbReference type="PANTHER" id="PTHR15728:SF0">
    <property type="entry name" value="PAN2-PAN3 DEADENYLATION COMPLEX CATALYTIC SUBUNIT PAN2"/>
    <property type="match status" value="1"/>
</dbReference>
<dbReference type="InterPro" id="IPR013520">
    <property type="entry name" value="Ribonucl_H"/>
</dbReference>
<dbReference type="Pfam" id="PF20770">
    <property type="entry name" value="PAN2_N"/>
    <property type="match status" value="1"/>
</dbReference>
<dbReference type="FunFam" id="3.30.420.10:FF:000028">
    <property type="entry name" value="PAN2-PAN3 deadenylation complex catalytic subunit PAN2"/>
    <property type="match status" value="1"/>
</dbReference>
<dbReference type="PANTHER" id="PTHR15728">
    <property type="entry name" value="DEADENYLATION COMPLEX CATALYTIC SUBUNIT PAN2"/>
    <property type="match status" value="1"/>
</dbReference>
<keyword evidence="3" id="KW-0853">WD repeat</keyword>
<name>A0A9W8DSE9_9FUNG</name>
<protein>
    <submittedName>
        <fullName evidence="11">Poly(A)-specific ribonuclease</fullName>
        <ecNumber evidence="11">3.1.13.4</ecNumber>
    </submittedName>
</protein>
<dbReference type="Pfam" id="PF00929">
    <property type="entry name" value="RNase_T"/>
    <property type="match status" value="1"/>
</dbReference>
<dbReference type="AlphaFoldDB" id="A0A9W8DSE9"/>
<dbReference type="Gene3D" id="3.30.420.10">
    <property type="entry name" value="Ribonuclease H-like superfamily/Ribonuclease H"/>
    <property type="match status" value="1"/>
</dbReference>
<evidence type="ECO:0000313" key="12">
    <source>
        <dbReference type="Proteomes" id="UP001150569"/>
    </source>
</evidence>
<dbReference type="InterPro" id="IPR036397">
    <property type="entry name" value="RNaseH_sf"/>
</dbReference>
<dbReference type="OrthoDB" id="16516at2759"/>
<feature type="region of interest" description="Disordered" evidence="9">
    <location>
        <begin position="390"/>
        <end position="484"/>
    </location>
</feature>
<organism evidence="11 12">
    <name type="scientific">Tieghemiomyces parasiticus</name>
    <dbReference type="NCBI Taxonomy" id="78921"/>
    <lineage>
        <taxon>Eukaryota</taxon>
        <taxon>Fungi</taxon>
        <taxon>Fungi incertae sedis</taxon>
        <taxon>Zoopagomycota</taxon>
        <taxon>Kickxellomycotina</taxon>
        <taxon>Dimargaritomycetes</taxon>
        <taxon>Dimargaritales</taxon>
        <taxon>Dimargaritaceae</taxon>
        <taxon>Tieghemiomyces</taxon>
    </lineage>
</organism>
<proteinExistence type="predicted"/>
<dbReference type="InterPro" id="IPR028889">
    <property type="entry name" value="USP"/>
</dbReference>
<dbReference type="SUPFAM" id="SSF101908">
    <property type="entry name" value="Putative isomerase YbhE"/>
    <property type="match status" value="1"/>
</dbReference>
<evidence type="ECO:0000256" key="3">
    <source>
        <dbReference type="ARBA" id="ARBA00022574"/>
    </source>
</evidence>
<dbReference type="GO" id="GO:0031251">
    <property type="term" value="C:PAN complex"/>
    <property type="evidence" value="ECO:0007669"/>
    <property type="project" value="TreeGrafter"/>
</dbReference>
<dbReference type="InterPro" id="IPR038765">
    <property type="entry name" value="Papain-like_cys_pep_sf"/>
</dbReference>
<keyword evidence="8" id="KW-0269">Exonuclease</keyword>
<evidence type="ECO:0000256" key="7">
    <source>
        <dbReference type="ARBA" id="ARBA00022801"/>
    </source>
</evidence>
<dbReference type="GO" id="GO:0000932">
    <property type="term" value="C:P-body"/>
    <property type="evidence" value="ECO:0007669"/>
    <property type="project" value="TreeGrafter"/>
</dbReference>
<dbReference type="InterPro" id="IPR001680">
    <property type="entry name" value="WD40_rpt"/>
</dbReference>
<dbReference type="SUPFAM" id="SSF54001">
    <property type="entry name" value="Cysteine proteinases"/>
    <property type="match status" value="1"/>
</dbReference>
<evidence type="ECO:0000256" key="4">
    <source>
        <dbReference type="ARBA" id="ARBA00022664"/>
    </source>
</evidence>
<evidence type="ECO:0000256" key="5">
    <source>
        <dbReference type="ARBA" id="ARBA00022722"/>
    </source>
</evidence>
<dbReference type="InterPro" id="IPR050785">
    <property type="entry name" value="PAN2-PAN3_catalytic_subunit"/>
</dbReference>
<feature type="compositionally biased region" description="Basic and acidic residues" evidence="9">
    <location>
        <begin position="406"/>
        <end position="426"/>
    </location>
</feature>
<dbReference type="GO" id="GO:0046872">
    <property type="term" value="F:metal ion binding"/>
    <property type="evidence" value="ECO:0007669"/>
    <property type="project" value="UniProtKB-KW"/>
</dbReference>
<dbReference type="SUPFAM" id="SSF53098">
    <property type="entry name" value="Ribonuclease H-like"/>
    <property type="match status" value="1"/>
</dbReference>
<evidence type="ECO:0000256" key="6">
    <source>
        <dbReference type="ARBA" id="ARBA00022723"/>
    </source>
</evidence>
<evidence type="ECO:0000313" key="11">
    <source>
        <dbReference type="EMBL" id="KAJ1922952.1"/>
    </source>
</evidence>
<dbReference type="EC" id="3.1.13.4" evidence="11"/>
<dbReference type="Gene3D" id="2.130.10.10">
    <property type="entry name" value="YVTN repeat-like/Quinoprotein amine dehydrogenase"/>
    <property type="match status" value="1"/>
</dbReference>
<dbReference type="Pfam" id="PF13423">
    <property type="entry name" value="UCH_1"/>
    <property type="match status" value="1"/>
</dbReference>
<evidence type="ECO:0000256" key="1">
    <source>
        <dbReference type="ARBA" id="ARBA00004496"/>
    </source>
</evidence>
<dbReference type="InterPro" id="IPR048841">
    <property type="entry name" value="PAN2_N"/>
</dbReference>
<evidence type="ECO:0000256" key="9">
    <source>
        <dbReference type="SAM" id="MobiDB-lite"/>
    </source>
</evidence>
<dbReference type="GO" id="GO:0000289">
    <property type="term" value="P:nuclear-transcribed mRNA poly(A) tail shortening"/>
    <property type="evidence" value="ECO:0007669"/>
    <property type="project" value="TreeGrafter"/>
</dbReference>
<evidence type="ECO:0000256" key="2">
    <source>
        <dbReference type="ARBA" id="ARBA00022490"/>
    </source>
</evidence>
<keyword evidence="7 11" id="KW-0378">Hydrolase</keyword>
<dbReference type="GO" id="GO:0004535">
    <property type="term" value="F:poly(A)-specific ribonuclease activity"/>
    <property type="evidence" value="ECO:0007669"/>
    <property type="project" value="UniProtKB-EC"/>
</dbReference>
<dbReference type="InterPro" id="IPR028881">
    <property type="entry name" value="PAN2_UCH_dom"/>
</dbReference>
<sequence>MDDWAELAQVYDVPGHLPPYPISRVAFDTHQALIWVAYSNGRITSYVLDHPITKYTSFVGHRDEVVDLVVHPDGILSVSASNVRFTARTGLVKFQLPSKASRLVYSSVAVSPTNANMVYISDRTGHGLVVDLERGRTVREFRIDYEVVRIRHSQYLCTATATGTINIKDPLTLRTVTTVDPRLSALADLAVGPDRLFASGLAFQRGGLFPSPQATVYDLHALAFEKPVEFLPGPELLAVDASDADRLVVASRLGQFQIVRTDAMPSGTEPDPVTHQLTMGNFGRVTAVAMAPTGEALAFGDFSGVLHVWSNSPNPVLVCAADPLVLPGTDNLPPLMDFDDRTPLSRIGLPYYDEPLLSRWPPNALVTIPSRPMGVDPAILDKAKWNDFVGYAPNPRNRHRNQVAPRDPRRRDGPKFRSEQEFERQRGGRPGALVARRGSYTTPTSPRAGGSHPHEPLSPLSPTTPPTESAIGGPSATAPSAATSSAAVALRRMPRYYRRVEIRYSRFGVDDFDFEYYNRTQLSGLETHIANSYLNSLLQALFYLPVFTDVCVAHLALPCPAEACLLCEIGFLFRMLQDAQGANCQATNFLRVFSTIPQAAALGLLEPEQPGMETAYGSLIQAGTRFLLQQFHQAWFHPGVTPPRCALALGQSARTEPAPPTDGPDASSPMLELFACHIESTSTCASGHTSARQLRPYVIDLVYPKAFAPLLSSSVTSATAIQYGYHCPEPAGLPEPRHTLSAQSDAGFIDLLHAALEPFVPTKVWCDGCRQYQQQQQAKACVTLPPVLVVNCAVKQPEEAQYWARHDGHWLPAAVAMSLRDGLDIRPVPSDNGGSEAAEPLPDHFDTYEITAIVSEIKEEGKPAHLVAHVRRGDPAQWYLINDFLVRETSAQEALRFGTTWRTPSVLFLTKVGTATAAAPQLATLPHQIDPRILITPPRFNKQTEAVQFTADELPLKPGYLCALDAEFVMERHPQTEIRSDGTRHLVRPRQMTLARVSVVRGEGPHAPAPFIDDYVATMVPIVDYLTAFSGIHEGDLHPRTSTKHLLPLKLIYKKLRYLVDTGCVFVGHGLSNDLRTINIYIPPAQVIDTVDIFRFRDRPRRISLKFLTWCILHTEIQQETHCSVEDATMTLQLYRKSLELKASGHFERVLEDVYEQGAILGWKPPTDEPSSAVAEEAANRIV</sequence>
<keyword evidence="5" id="KW-0540">Nuclease</keyword>
<dbReference type="PROSITE" id="PS50235">
    <property type="entry name" value="USP_3"/>
    <property type="match status" value="1"/>
</dbReference>
<keyword evidence="6" id="KW-0479">Metal-binding</keyword>
<dbReference type="CDD" id="cd06143">
    <property type="entry name" value="PAN2_exo"/>
    <property type="match status" value="1"/>
</dbReference>
<keyword evidence="2" id="KW-0963">Cytoplasm</keyword>
<feature type="domain" description="USP" evidence="10">
    <location>
        <begin position="523"/>
        <end position="912"/>
    </location>
</feature>
<dbReference type="EMBL" id="JANBPT010000363">
    <property type="protein sequence ID" value="KAJ1922952.1"/>
    <property type="molecule type" value="Genomic_DNA"/>
</dbReference>
<gene>
    <name evidence="11" type="primary">PAN2</name>
    <name evidence="11" type="ORF">IWQ60_006185</name>
</gene>
<dbReference type="SMART" id="SM00320">
    <property type="entry name" value="WD40"/>
    <property type="match status" value="2"/>
</dbReference>
<dbReference type="Proteomes" id="UP001150569">
    <property type="component" value="Unassembled WGS sequence"/>
</dbReference>
<dbReference type="Gene3D" id="3.90.70.10">
    <property type="entry name" value="Cysteine proteinases"/>
    <property type="match status" value="1"/>
</dbReference>
<comment type="caution">
    <text evidence="11">The sequence shown here is derived from an EMBL/GenBank/DDBJ whole genome shotgun (WGS) entry which is preliminary data.</text>
</comment>
<dbReference type="SMART" id="SM00479">
    <property type="entry name" value="EXOIII"/>
    <property type="match status" value="1"/>
</dbReference>
<dbReference type="GO" id="GO:0003676">
    <property type="term" value="F:nucleic acid binding"/>
    <property type="evidence" value="ECO:0007669"/>
    <property type="project" value="InterPro"/>
</dbReference>
<dbReference type="InterPro" id="IPR015943">
    <property type="entry name" value="WD40/YVTN_repeat-like_dom_sf"/>
</dbReference>